<evidence type="ECO:0000313" key="3">
    <source>
        <dbReference type="Proteomes" id="UP000305511"/>
    </source>
</evidence>
<keyword evidence="1" id="KW-0812">Transmembrane</keyword>
<gene>
    <name evidence="2" type="ORF">EY666_07545</name>
</gene>
<sequence>MYCKQYKAFYAIIELIVKFNDGGYPIESEVVRMNVLPKSIERRSLLSVSESLQLMLAFGGFTLTLITTIVAILNYKDKKK</sequence>
<dbReference type="Pfam" id="PF16935">
    <property type="entry name" value="Hol_Tox"/>
    <property type="match status" value="1"/>
</dbReference>
<feature type="transmembrane region" description="Helical" evidence="1">
    <location>
        <begin position="54"/>
        <end position="75"/>
    </location>
</feature>
<proteinExistence type="predicted"/>
<dbReference type="EMBL" id="SIYF01000163">
    <property type="protein sequence ID" value="TKK86903.1"/>
    <property type="molecule type" value="Genomic_DNA"/>
</dbReference>
<keyword evidence="1" id="KW-1133">Transmembrane helix</keyword>
<dbReference type="InterPro" id="IPR031616">
    <property type="entry name" value="BsrE-like"/>
</dbReference>
<keyword evidence="1" id="KW-0472">Membrane</keyword>
<evidence type="ECO:0000256" key="1">
    <source>
        <dbReference type="SAM" id="Phobius"/>
    </source>
</evidence>
<reference evidence="2 3" key="1">
    <citation type="submission" date="2019-02" db="EMBL/GenBank/DDBJ databases">
        <title>Bacteria dissemination in different level of health care in South Africa: the effectiveness of infections prevention and control.</title>
        <authorList>
            <person name="Shobo C."/>
            <person name="Amoako D.G."/>
            <person name="Allam M."/>
            <person name="Ismail A."/>
            <person name="Bester L.A."/>
            <person name="Essack S.Y."/>
        </authorList>
    </citation>
    <scope>NUCLEOTIDE SEQUENCE [LARGE SCALE GENOMIC DNA]</scope>
    <source>
        <strain evidence="2 3">2SIL2</strain>
    </source>
</reference>
<protein>
    <submittedName>
        <fullName evidence="2">Putative holin-like toxin</fullName>
    </submittedName>
</protein>
<name>A0A1Q1FZ51_ENTFL</name>
<organism evidence="2 3">
    <name type="scientific">Enterococcus faecalis</name>
    <name type="common">Streptococcus faecalis</name>
    <dbReference type="NCBI Taxonomy" id="1351"/>
    <lineage>
        <taxon>Bacteria</taxon>
        <taxon>Bacillati</taxon>
        <taxon>Bacillota</taxon>
        <taxon>Bacilli</taxon>
        <taxon>Lactobacillales</taxon>
        <taxon>Enterococcaceae</taxon>
        <taxon>Enterococcus</taxon>
    </lineage>
</organism>
<dbReference type="Proteomes" id="UP000305511">
    <property type="component" value="Unassembled WGS sequence"/>
</dbReference>
<evidence type="ECO:0000313" key="2">
    <source>
        <dbReference type="EMBL" id="TKK86903.1"/>
    </source>
</evidence>
<comment type="caution">
    <text evidence="2">The sequence shown here is derived from an EMBL/GenBank/DDBJ whole genome shotgun (WGS) entry which is preliminary data.</text>
</comment>
<accession>A0A1Q1FZ51</accession>
<dbReference type="AlphaFoldDB" id="A0A1Q1FZ51"/>